<evidence type="ECO:0000256" key="1">
    <source>
        <dbReference type="ARBA" id="ARBA00004141"/>
    </source>
</evidence>
<evidence type="ECO:0000256" key="8">
    <source>
        <dbReference type="ARBA" id="ARBA00023004"/>
    </source>
</evidence>
<evidence type="ECO:0000256" key="2">
    <source>
        <dbReference type="ARBA" id="ARBA00005189"/>
    </source>
</evidence>
<comment type="domain">
    <text evidence="11">The histidine box domains are involved in binding the catalytic metal ions.</text>
</comment>
<evidence type="ECO:0000256" key="12">
    <source>
        <dbReference type="SAM" id="MobiDB-lite"/>
    </source>
</evidence>
<feature type="transmembrane region" description="Helical" evidence="13">
    <location>
        <begin position="73"/>
        <end position="95"/>
    </location>
</feature>
<sequence>MSLVSQTNQIRKTNDASNSPDNERKVRMSELEKMRRGGFWFRKWSLVDMTTLCWMVGIHVLAASALFVFDWGALIVATVLGFWTGIGITVGYHRLLTHQSFKTRKWLEYFFVYCGLHACQRDPISWVSIHKMHHKYTETDRDPHSPNEGFWFSHMGWLCYNDYIIAKCGESSNVPELKVQWFYRFLHSTYFWHPSALAVLLYHYGGFPYLAWGLGVRIVVVCQIAFVVQSVGHIWGERTWNTRDTSTNNRWTGMFALGEGWHNNHHAFPNSARHGLEWWQFDLTWELIKFLELVGLATDVKLPTEAEKKRMKRLLRDPTKPAK</sequence>
<dbReference type="Proteomes" id="UP000245207">
    <property type="component" value="Unassembled WGS sequence"/>
</dbReference>
<evidence type="ECO:0000256" key="10">
    <source>
        <dbReference type="ARBA" id="ARBA00023136"/>
    </source>
</evidence>
<feature type="transmembrane region" description="Helical" evidence="13">
    <location>
        <begin position="209"/>
        <end position="228"/>
    </location>
</feature>
<evidence type="ECO:0000256" key="13">
    <source>
        <dbReference type="SAM" id="Phobius"/>
    </source>
</evidence>
<dbReference type="InterPro" id="IPR015876">
    <property type="entry name" value="Acyl-CoA_DS"/>
</dbReference>
<evidence type="ECO:0000256" key="5">
    <source>
        <dbReference type="ARBA" id="ARBA00022832"/>
    </source>
</evidence>
<feature type="transmembrane region" description="Helical" evidence="13">
    <location>
        <begin position="44"/>
        <end position="67"/>
    </location>
</feature>
<keyword evidence="11" id="KW-0275">Fatty acid biosynthesis</keyword>
<comment type="similarity">
    <text evidence="3 11">Belongs to the fatty acid desaturase type 1 family.</text>
</comment>
<keyword evidence="6 13" id="KW-1133">Transmembrane helix</keyword>
<evidence type="ECO:0000256" key="6">
    <source>
        <dbReference type="ARBA" id="ARBA00022989"/>
    </source>
</evidence>
<evidence type="ECO:0000259" key="14">
    <source>
        <dbReference type="Pfam" id="PF00487"/>
    </source>
</evidence>
<dbReference type="STRING" id="35608.A0A2U1P0A3"/>
<comment type="cofactor">
    <cofactor evidence="11">
        <name>Fe(2+)</name>
        <dbReference type="ChEBI" id="CHEBI:29033"/>
    </cofactor>
</comment>
<keyword evidence="7 11" id="KW-0560">Oxidoreductase</keyword>
<dbReference type="GO" id="GO:0042761">
    <property type="term" value="P:very long-chain fatty acid biosynthetic process"/>
    <property type="evidence" value="ECO:0007669"/>
    <property type="project" value="TreeGrafter"/>
</dbReference>
<evidence type="ECO:0000313" key="16">
    <source>
        <dbReference type="Proteomes" id="UP000245207"/>
    </source>
</evidence>
<keyword evidence="11" id="KW-0444">Lipid biosynthesis</keyword>
<dbReference type="AlphaFoldDB" id="A0A2U1P0A3"/>
<dbReference type="CDD" id="cd03505">
    <property type="entry name" value="Delta9-FADS-like"/>
    <property type="match status" value="1"/>
</dbReference>
<keyword evidence="4 11" id="KW-0812">Transmembrane</keyword>
<keyword evidence="8" id="KW-0408">Iron</keyword>
<dbReference type="GO" id="GO:0016717">
    <property type="term" value="F:oxidoreductase activity, acting on paired donors, with oxidation of a pair of donors resulting in the reduction of molecular oxygen to two molecules of water"/>
    <property type="evidence" value="ECO:0007669"/>
    <property type="project" value="InterPro"/>
</dbReference>
<gene>
    <name evidence="15" type="ORF">CTI12_AA209000</name>
</gene>
<organism evidence="15 16">
    <name type="scientific">Artemisia annua</name>
    <name type="common">Sweet wormwood</name>
    <dbReference type="NCBI Taxonomy" id="35608"/>
    <lineage>
        <taxon>Eukaryota</taxon>
        <taxon>Viridiplantae</taxon>
        <taxon>Streptophyta</taxon>
        <taxon>Embryophyta</taxon>
        <taxon>Tracheophyta</taxon>
        <taxon>Spermatophyta</taxon>
        <taxon>Magnoliopsida</taxon>
        <taxon>eudicotyledons</taxon>
        <taxon>Gunneridae</taxon>
        <taxon>Pentapetalae</taxon>
        <taxon>asterids</taxon>
        <taxon>campanulids</taxon>
        <taxon>Asterales</taxon>
        <taxon>Asteraceae</taxon>
        <taxon>Asteroideae</taxon>
        <taxon>Anthemideae</taxon>
        <taxon>Artemisiinae</taxon>
        <taxon>Artemisia</taxon>
    </lineage>
</organism>
<evidence type="ECO:0000256" key="7">
    <source>
        <dbReference type="ARBA" id="ARBA00023002"/>
    </source>
</evidence>
<comment type="pathway">
    <text evidence="2">Lipid metabolism.</text>
</comment>
<dbReference type="PANTHER" id="PTHR11351:SF75">
    <property type="entry name" value="ACYL-COA DESATURASE"/>
    <property type="match status" value="1"/>
</dbReference>
<proteinExistence type="inferred from homology"/>
<keyword evidence="16" id="KW-1185">Reference proteome</keyword>
<dbReference type="EMBL" id="PKPP01001900">
    <property type="protein sequence ID" value="PWA79110.1"/>
    <property type="molecule type" value="Genomic_DNA"/>
</dbReference>
<keyword evidence="10 13" id="KW-0472">Membrane</keyword>
<comment type="subcellular location">
    <subcellularLocation>
        <location evidence="1">Membrane</location>
        <topology evidence="1">Multi-pass membrane protein</topology>
    </subcellularLocation>
</comment>
<reference evidence="15 16" key="1">
    <citation type="journal article" date="2018" name="Mol. Plant">
        <title>The genome of Artemisia annua provides insight into the evolution of Asteraceae family and artemisinin biosynthesis.</title>
        <authorList>
            <person name="Shen Q."/>
            <person name="Zhang L."/>
            <person name="Liao Z."/>
            <person name="Wang S."/>
            <person name="Yan T."/>
            <person name="Shi P."/>
            <person name="Liu M."/>
            <person name="Fu X."/>
            <person name="Pan Q."/>
            <person name="Wang Y."/>
            <person name="Lv Z."/>
            <person name="Lu X."/>
            <person name="Zhang F."/>
            <person name="Jiang W."/>
            <person name="Ma Y."/>
            <person name="Chen M."/>
            <person name="Hao X."/>
            <person name="Li L."/>
            <person name="Tang Y."/>
            <person name="Lv G."/>
            <person name="Zhou Y."/>
            <person name="Sun X."/>
            <person name="Brodelius P.E."/>
            <person name="Rose J.K.C."/>
            <person name="Tang K."/>
        </authorList>
    </citation>
    <scope>NUCLEOTIDE SEQUENCE [LARGE SCALE GENOMIC DNA]</scope>
    <source>
        <strain evidence="16">cv. Huhao1</strain>
        <tissue evidence="15">Leaf</tissue>
    </source>
</reference>
<dbReference type="PRINTS" id="PR00075">
    <property type="entry name" value="FACDDSATRASE"/>
</dbReference>
<keyword evidence="9" id="KW-0443">Lipid metabolism</keyword>
<feature type="domain" description="Fatty acid desaturase" evidence="14">
    <location>
        <begin position="71"/>
        <end position="288"/>
    </location>
</feature>
<comment type="caution">
    <text evidence="15">The sequence shown here is derived from an EMBL/GenBank/DDBJ whole genome shotgun (WGS) entry which is preliminary data.</text>
</comment>
<evidence type="ECO:0000256" key="4">
    <source>
        <dbReference type="ARBA" id="ARBA00022692"/>
    </source>
</evidence>
<evidence type="ECO:0000256" key="9">
    <source>
        <dbReference type="ARBA" id="ARBA00023098"/>
    </source>
</evidence>
<feature type="transmembrane region" description="Helical" evidence="13">
    <location>
        <begin position="181"/>
        <end position="203"/>
    </location>
</feature>
<keyword evidence="5" id="KW-0276">Fatty acid metabolism</keyword>
<dbReference type="GO" id="GO:0005789">
    <property type="term" value="C:endoplasmic reticulum membrane"/>
    <property type="evidence" value="ECO:0007669"/>
    <property type="project" value="TreeGrafter"/>
</dbReference>
<accession>A0A2U1P0A3</accession>
<evidence type="ECO:0000256" key="3">
    <source>
        <dbReference type="ARBA" id="ARBA00009295"/>
    </source>
</evidence>
<name>A0A2U1P0A3_ARTAN</name>
<dbReference type="Pfam" id="PF00487">
    <property type="entry name" value="FA_desaturase"/>
    <property type="match status" value="1"/>
</dbReference>
<dbReference type="OrthoDB" id="10260134at2759"/>
<evidence type="ECO:0000256" key="11">
    <source>
        <dbReference type="RuleBase" id="RU000581"/>
    </source>
</evidence>
<evidence type="ECO:0000313" key="15">
    <source>
        <dbReference type="EMBL" id="PWA79110.1"/>
    </source>
</evidence>
<feature type="region of interest" description="Disordered" evidence="12">
    <location>
        <begin position="1"/>
        <end position="24"/>
    </location>
</feature>
<dbReference type="PANTHER" id="PTHR11351">
    <property type="entry name" value="ACYL-COA DESATURASE"/>
    <property type="match status" value="1"/>
</dbReference>
<dbReference type="InterPro" id="IPR005804">
    <property type="entry name" value="FA_desaturase_dom"/>
</dbReference>
<feature type="compositionally biased region" description="Polar residues" evidence="12">
    <location>
        <begin position="1"/>
        <end position="20"/>
    </location>
</feature>
<protein>
    <submittedName>
        <fullName evidence="15">Fatty acid desaturase, type 1, core</fullName>
    </submittedName>
</protein>